<name>A0A381W3S7_9ZZZZ</name>
<evidence type="ECO:0008006" key="2">
    <source>
        <dbReference type="Google" id="ProtNLM"/>
    </source>
</evidence>
<gene>
    <name evidence="1" type="ORF">METZ01_LOCUS99988</name>
</gene>
<evidence type="ECO:0000313" key="1">
    <source>
        <dbReference type="EMBL" id="SVA47134.1"/>
    </source>
</evidence>
<dbReference type="SUPFAM" id="SSF53756">
    <property type="entry name" value="UDP-Glycosyltransferase/glycogen phosphorylase"/>
    <property type="match status" value="1"/>
</dbReference>
<organism evidence="1">
    <name type="scientific">marine metagenome</name>
    <dbReference type="NCBI Taxonomy" id="408172"/>
    <lineage>
        <taxon>unclassified sequences</taxon>
        <taxon>metagenomes</taxon>
        <taxon>ecological metagenomes</taxon>
    </lineage>
</organism>
<dbReference type="EMBL" id="UINC01010611">
    <property type="protein sequence ID" value="SVA47134.1"/>
    <property type="molecule type" value="Genomic_DNA"/>
</dbReference>
<accession>A0A381W3S7</accession>
<sequence length="364" mass="42634">MALKILYISPENTVGTLTLWKKEHEAQGNVCRTVTFFKSPKNFEEDICLNLPFNFTEPWLAGLRNQVYQRYRGEEGYFREKEGCPPVWEPEGWFDSQFFKFKDWLWRPMVLKAINEYNLYDFDAVHFESGRDFLKDEFFVRELKAQNKKIICHYHGEDLRTRGVMPMMDSLSDLNLTNEVDLLKKHPDIHYLFLPFNTKQFQPKDGLNKKILVTHAPTNRFYKGSDLIISVCSKLESEKLIEFDLIENVSHAEALERKAKSDIFIDQIGDKGGWGYGMNSVESLSMGICTLTEMNESYRSFIPDHPFMPVNGEIFEETLTQLTENRTGILDRGKHAKAWVEKYHDITQVSKKLYDYYRLIGLPV</sequence>
<reference evidence="1" key="1">
    <citation type="submission" date="2018-05" db="EMBL/GenBank/DDBJ databases">
        <authorList>
            <person name="Lanie J.A."/>
            <person name="Ng W.-L."/>
            <person name="Kazmierczak K.M."/>
            <person name="Andrzejewski T.M."/>
            <person name="Davidsen T.M."/>
            <person name="Wayne K.J."/>
            <person name="Tettelin H."/>
            <person name="Glass J.I."/>
            <person name="Rusch D."/>
            <person name="Podicherti R."/>
            <person name="Tsui H.-C.T."/>
            <person name="Winkler M.E."/>
        </authorList>
    </citation>
    <scope>NUCLEOTIDE SEQUENCE</scope>
</reference>
<dbReference type="AlphaFoldDB" id="A0A381W3S7"/>
<protein>
    <recommendedName>
        <fullName evidence="2">Glycosyl transferase family 1 domain-containing protein</fullName>
    </recommendedName>
</protein>
<proteinExistence type="predicted"/>